<organism evidence="1 2">
    <name type="scientific">Paenibacillus phytohabitans</name>
    <dbReference type="NCBI Taxonomy" id="2654978"/>
    <lineage>
        <taxon>Bacteria</taxon>
        <taxon>Bacillati</taxon>
        <taxon>Bacillota</taxon>
        <taxon>Bacilli</taxon>
        <taxon>Bacillales</taxon>
        <taxon>Paenibacillaceae</taxon>
        <taxon>Paenibacillus</taxon>
    </lineage>
</organism>
<accession>A0ABX1YH73</accession>
<protein>
    <submittedName>
        <fullName evidence="1">Uncharacterized protein</fullName>
    </submittedName>
</protein>
<comment type="caution">
    <text evidence="1">The sequence shown here is derived from an EMBL/GenBank/DDBJ whole genome shotgun (WGS) entry which is preliminary data.</text>
</comment>
<name>A0ABX1YH73_9BACL</name>
<dbReference type="EMBL" id="WHOB01000024">
    <property type="protein sequence ID" value="NOU79306.1"/>
    <property type="molecule type" value="Genomic_DNA"/>
</dbReference>
<proteinExistence type="predicted"/>
<reference evidence="1 2" key="1">
    <citation type="submission" date="2019-10" db="EMBL/GenBank/DDBJ databases">
        <title>Description of Paenibacillus terricola sp. nov.</title>
        <authorList>
            <person name="Carlier A."/>
            <person name="Qi S."/>
        </authorList>
    </citation>
    <scope>NUCLEOTIDE SEQUENCE [LARGE SCALE GENOMIC DNA]</scope>
    <source>
        <strain evidence="1 2">LMG 31459</strain>
    </source>
</reference>
<evidence type="ECO:0000313" key="2">
    <source>
        <dbReference type="Proteomes" id="UP000596857"/>
    </source>
</evidence>
<keyword evidence="2" id="KW-1185">Reference proteome</keyword>
<dbReference type="RefSeq" id="WP_171717200.1">
    <property type="nucleotide sequence ID" value="NZ_WHOB01000024.1"/>
</dbReference>
<evidence type="ECO:0000313" key="1">
    <source>
        <dbReference type="EMBL" id="NOU79306.1"/>
    </source>
</evidence>
<gene>
    <name evidence="1" type="ORF">GC101_10475</name>
</gene>
<dbReference type="Proteomes" id="UP000596857">
    <property type="component" value="Unassembled WGS sequence"/>
</dbReference>
<sequence>MELTLYKPLESIPKTEYVIPDLELDDAVGILMCICEAFEISQAISFVVGGFGQDNWPVDCRTDLSTVIEQVPAILEKTRAGIYSFELDFYEQGIERRLLFKEDTNLVKVTCISRTKWVPHPSSVFMEKAAVSKIFDEIYCDFLDFSSVICEGLVNNTLLNDWKL</sequence>